<proteinExistence type="predicted"/>
<feature type="compositionally biased region" description="Low complexity" evidence="1">
    <location>
        <begin position="143"/>
        <end position="168"/>
    </location>
</feature>
<keyword evidence="2" id="KW-0472">Membrane</keyword>
<reference evidence="4" key="1">
    <citation type="submission" date="2023-04" db="EMBL/GenBank/DDBJ databases">
        <title>Phytophthora lilii NBRC 32176.</title>
        <authorList>
            <person name="Ichikawa N."/>
            <person name="Sato H."/>
            <person name="Tonouchi N."/>
        </authorList>
    </citation>
    <scope>NUCLEOTIDE SEQUENCE</scope>
    <source>
        <strain evidence="4">NBRC 32176</strain>
    </source>
</reference>
<evidence type="ECO:0000313" key="5">
    <source>
        <dbReference type="Proteomes" id="UP001165083"/>
    </source>
</evidence>
<dbReference type="AlphaFoldDB" id="A0A9W7D8F1"/>
<gene>
    <name evidence="4" type="ORF">Plil01_001772800</name>
</gene>
<feature type="compositionally biased region" description="Polar residues" evidence="1">
    <location>
        <begin position="79"/>
        <end position="106"/>
    </location>
</feature>
<evidence type="ECO:0000256" key="3">
    <source>
        <dbReference type="SAM" id="SignalP"/>
    </source>
</evidence>
<keyword evidence="2" id="KW-0812">Transmembrane</keyword>
<feature type="region of interest" description="Disordered" evidence="1">
    <location>
        <begin position="72"/>
        <end position="168"/>
    </location>
</feature>
<dbReference type="EMBL" id="BSXW01012438">
    <property type="protein sequence ID" value="GMF64989.1"/>
    <property type="molecule type" value="Genomic_DNA"/>
</dbReference>
<sequence>MLASLLTMTVIAATPTQVWSAFPFDSSASQQSGGAATSGLNEAQQFRDRFTCKCFAFPFSKKTNLALITASPWDPTPPSSTIASSNTNDTSSLDPGSGDIVTNSNGFDGDASRADESGIVTNSSSFDDDAPREGGSGSKTPVSGSNNNTQNYSSSSSNVVGSDSGSNLLNNDDTSASLSSDAGSGAVSLRLIALYMSSSLVMVVISVVAVI</sequence>
<comment type="caution">
    <text evidence="4">The sequence shown here is derived from an EMBL/GenBank/DDBJ whole genome shotgun (WGS) entry which is preliminary data.</text>
</comment>
<name>A0A9W7D8F1_9STRA</name>
<feature type="transmembrane region" description="Helical" evidence="2">
    <location>
        <begin position="187"/>
        <end position="210"/>
    </location>
</feature>
<evidence type="ECO:0000256" key="2">
    <source>
        <dbReference type="SAM" id="Phobius"/>
    </source>
</evidence>
<feature type="signal peptide" evidence="3">
    <location>
        <begin position="1"/>
        <end position="20"/>
    </location>
</feature>
<evidence type="ECO:0000256" key="1">
    <source>
        <dbReference type="SAM" id="MobiDB-lite"/>
    </source>
</evidence>
<feature type="chain" id="PRO_5040826177" evidence="3">
    <location>
        <begin position="21"/>
        <end position="211"/>
    </location>
</feature>
<dbReference type="Proteomes" id="UP001165083">
    <property type="component" value="Unassembled WGS sequence"/>
</dbReference>
<accession>A0A9W7D8F1</accession>
<keyword evidence="2" id="KW-1133">Transmembrane helix</keyword>
<protein>
    <submittedName>
        <fullName evidence="4">Unnamed protein product</fullName>
    </submittedName>
</protein>
<evidence type="ECO:0000313" key="4">
    <source>
        <dbReference type="EMBL" id="GMF64989.1"/>
    </source>
</evidence>
<organism evidence="4 5">
    <name type="scientific">Phytophthora lilii</name>
    <dbReference type="NCBI Taxonomy" id="2077276"/>
    <lineage>
        <taxon>Eukaryota</taxon>
        <taxon>Sar</taxon>
        <taxon>Stramenopiles</taxon>
        <taxon>Oomycota</taxon>
        <taxon>Peronosporomycetes</taxon>
        <taxon>Peronosporales</taxon>
        <taxon>Peronosporaceae</taxon>
        <taxon>Phytophthora</taxon>
    </lineage>
</organism>
<keyword evidence="3" id="KW-0732">Signal</keyword>
<keyword evidence="5" id="KW-1185">Reference proteome</keyword>